<sequence>MNPQTLMARANLGHWTVARDGQALVLERDGWTIRVLFDGTAPVKAVVRVPGSAGWRHLNRRDITTHVRGRRDQMTEFRVGDPVKVGDRVGQVVDMYVETPTALTSRACPVRLVVSYVEGEERANPYVTSAQHLRRAVA</sequence>
<proteinExistence type="predicted"/>
<dbReference type="RefSeq" id="WP_143022306.1">
    <property type="nucleotide sequence ID" value="NZ_FNFB01000028.1"/>
</dbReference>
<evidence type="ECO:0000313" key="1">
    <source>
        <dbReference type="EMBL" id="SDL75926.1"/>
    </source>
</evidence>
<organism evidence="1 2">
    <name type="scientific">Nonomuraea maritima</name>
    <dbReference type="NCBI Taxonomy" id="683260"/>
    <lineage>
        <taxon>Bacteria</taxon>
        <taxon>Bacillati</taxon>
        <taxon>Actinomycetota</taxon>
        <taxon>Actinomycetes</taxon>
        <taxon>Streptosporangiales</taxon>
        <taxon>Streptosporangiaceae</taxon>
        <taxon>Nonomuraea</taxon>
    </lineage>
</organism>
<evidence type="ECO:0000313" key="2">
    <source>
        <dbReference type="Proteomes" id="UP000198683"/>
    </source>
</evidence>
<dbReference type="EMBL" id="FNFB01000028">
    <property type="protein sequence ID" value="SDL75926.1"/>
    <property type="molecule type" value="Genomic_DNA"/>
</dbReference>
<accession>A0A1G9MNS0</accession>
<protein>
    <submittedName>
        <fullName evidence="1">Uncharacterized protein</fullName>
    </submittedName>
</protein>
<dbReference type="Proteomes" id="UP000198683">
    <property type="component" value="Unassembled WGS sequence"/>
</dbReference>
<dbReference type="OrthoDB" id="3541393at2"/>
<dbReference type="AlphaFoldDB" id="A0A1G9MNS0"/>
<name>A0A1G9MNS0_9ACTN</name>
<reference evidence="1 2" key="1">
    <citation type="submission" date="2016-10" db="EMBL/GenBank/DDBJ databases">
        <authorList>
            <person name="de Groot N.N."/>
        </authorList>
    </citation>
    <scope>NUCLEOTIDE SEQUENCE [LARGE SCALE GENOMIC DNA]</scope>
    <source>
        <strain evidence="1 2">CGMCC 4.5681</strain>
    </source>
</reference>
<keyword evidence="2" id="KW-1185">Reference proteome</keyword>
<gene>
    <name evidence="1" type="ORF">SAMN05421874_128120</name>
</gene>
<dbReference type="STRING" id="683260.SAMN05421874_128120"/>